<dbReference type="GO" id="GO:0008757">
    <property type="term" value="F:S-adenosylmethionine-dependent methyltransferase activity"/>
    <property type="evidence" value="ECO:0007669"/>
    <property type="project" value="UniProtKB-ARBA"/>
</dbReference>
<evidence type="ECO:0000313" key="2">
    <source>
        <dbReference type="EMBL" id="CAB3368339.1"/>
    </source>
</evidence>
<sequence length="539" mass="60859">MACVSANESECERCKLGGRVVPDPAVGGAPKYVVCQNEQLGRFLVAAKDIKEGEIVFRAEPLVSGLQAGCAPLCLGCYGPLPQVDDPDQLKCPTCGWFLCSDDCIFSLRHQPECEATARSGVPVNITDPHAHDSLYDCVILIRCLMLKVKDPEKWAKLQSMETLEGTKRPKLQRRKAKALCALLTARFGLPASQKEMLRLLAVLEVNAYEVRMPTNNVQAVYPIASLPEHNCMPNTFRMFEKDLSVCVRATQDIPKGGHITVTYTDSLWATPERRAHLFFSKHFLCVCDRCKDPTEMGTFLTALRCQMKDENGGSTFCQGAVLPVDPLAPPAESERQNEKEVWSCTRCGYKITGYISFETLFLVSALIRRVLGLKARNVTRRAIDAVHELDDSDESGPREYEELLCELQKDLHQTHSTVVDVKHTLIHLYSPQYCTKRKLKRKETLCHEIIRMAEKLFKGISTLKGTVYYELGTSILESIKRDESSKTEKEKRQKEALDAFTKALYHLQYIPDCQPEWCMAEQSHHKMHELQTSTHQKD</sequence>
<name>A0A8S1CFK0_9INSE</name>
<dbReference type="InterPro" id="IPR001214">
    <property type="entry name" value="SET_dom"/>
</dbReference>
<dbReference type="GO" id="GO:0008276">
    <property type="term" value="F:protein methyltransferase activity"/>
    <property type="evidence" value="ECO:0007669"/>
    <property type="project" value="UniProtKB-ARBA"/>
</dbReference>
<dbReference type="OrthoDB" id="5952526at2759"/>
<dbReference type="Pfam" id="PF00856">
    <property type="entry name" value="SET"/>
    <property type="match status" value="1"/>
</dbReference>
<feature type="domain" description="SET" evidence="1">
    <location>
        <begin position="30"/>
        <end position="265"/>
    </location>
</feature>
<evidence type="ECO:0000259" key="1">
    <source>
        <dbReference type="PROSITE" id="PS50280"/>
    </source>
</evidence>
<evidence type="ECO:0000313" key="3">
    <source>
        <dbReference type="Proteomes" id="UP000494165"/>
    </source>
</evidence>
<dbReference type="CDD" id="cd20071">
    <property type="entry name" value="SET_SMYD"/>
    <property type="match status" value="1"/>
</dbReference>
<dbReference type="Gene3D" id="1.10.220.160">
    <property type="match status" value="1"/>
</dbReference>
<dbReference type="PANTHER" id="PTHR46455">
    <property type="entry name" value="SET AND MYND DOMAIN CONTAINING, ARTHROPOD-SPECIFIC, MEMBER 4, ISOFORM A"/>
    <property type="match status" value="1"/>
</dbReference>
<dbReference type="Proteomes" id="UP000494165">
    <property type="component" value="Unassembled WGS sequence"/>
</dbReference>
<dbReference type="PANTHER" id="PTHR46455:SF5">
    <property type="entry name" value="SET AND MYND DOMAIN CONTAINING, ARTHROPOD-SPECIFIC, MEMBER 4, ISOFORM A"/>
    <property type="match status" value="1"/>
</dbReference>
<dbReference type="AlphaFoldDB" id="A0A8S1CFK0"/>
<comment type="caution">
    <text evidence="2">The sequence shown here is derived from an EMBL/GenBank/DDBJ whole genome shotgun (WGS) entry which is preliminary data.</text>
</comment>
<dbReference type="Gene3D" id="2.170.270.10">
    <property type="entry name" value="SET domain"/>
    <property type="match status" value="1"/>
</dbReference>
<dbReference type="Gene3D" id="6.10.140.2220">
    <property type="match status" value="1"/>
</dbReference>
<protein>
    <recommendedName>
        <fullName evidence="1">SET domain-containing protein</fullName>
    </recommendedName>
</protein>
<keyword evidence="3" id="KW-1185">Reference proteome</keyword>
<proteinExistence type="predicted"/>
<dbReference type="SUPFAM" id="SSF82199">
    <property type="entry name" value="SET domain"/>
    <property type="match status" value="1"/>
</dbReference>
<accession>A0A8S1CFK0</accession>
<reference evidence="2 3" key="1">
    <citation type="submission" date="2020-04" db="EMBL/GenBank/DDBJ databases">
        <authorList>
            <person name="Alioto T."/>
            <person name="Alioto T."/>
            <person name="Gomez Garrido J."/>
        </authorList>
    </citation>
    <scope>NUCLEOTIDE SEQUENCE [LARGE SCALE GENOMIC DNA]</scope>
</reference>
<organism evidence="2 3">
    <name type="scientific">Cloeon dipterum</name>
    <dbReference type="NCBI Taxonomy" id="197152"/>
    <lineage>
        <taxon>Eukaryota</taxon>
        <taxon>Metazoa</taxon>
        <taxon>Ecdysozoa</taxon>
        <taxon>Arthropoda</taxon>
        <taxon>Hexapoda</taxon>
        <taxon>Insecta</taxon>
        <taxon>Pterygota</taxon>
        <taxon>Palaeoptera</taxon>
        <taxon>Ephemeroptera</taxon>
        <taxon>Pisciforma</taxon>
        <taxon>Baetidae</taxon>
        <taxon>Cloeon</taxon>
    </lineage>
</organism>
<gene>
    <name evidence="2" type="ORF">CLODIP_2_CD06785</name>
</gene>
<dbReference type="GO" id="GO:0008170">
    <property type="term" value="F:N-methyltransferase activity"/>
    <property type="evidence" value="ECO:0007669"/>
    <property type="project" value="UniProtKB-ARBA"/>
</dbReference>
<dbReference type="InterPro" id="IPR053010">
    <property type="entry name" value="SET_SmydA-8"/>
</dbReference>
<dbReference type="EMBL" id="CADEPI010000037">
    <property type="protein sequence ID" value="CAB3368339.1"/>
    <property type="molecule type" value="Genomic_DNA"/>
</dbReference>
<dbReference type="InterPro" id="IPR046341">
    <property type="entry name" value="SET_dom_sf"/>
</dbReference>
<dbReference type="PROSITE" id="PS50280">
    <property type="entry name" value="SET"/>
    <property type="match status" value="1"/>
</dbReference>